<dbReference type="EMBL" id="BART01015141">
    <property type="protein sequence ID" value="GAG80652.1"/>
    <property type="molecule type" value="Genomic_DNA"/>
</dbReference>
<name>X1BHG6_9ZZZZ</name>
<dbReference type="AlphaFoldDB" id="X1BHG6"/>
<dbReference type="PROSITE" id="PS50011">
    <property type="entry name" value="PROTEIN_KINASE_DOM"/>
    <property type="match status" value="1"/>
</dbReference>
<gene>
    <name evidence="2" type="ORF">S01H4_29487</name>
</gene>
<comment type="caution">
    <text evidence="2">The sequence shown here is derived from an EMBL/GenBank/DDBJ whole genome shotgun (WGS) entry which is preliminary data.</text>
</comment>
<organism evidence="2">
    <name type="scientific">marine sediment metagenome</name>
    <dbReference type="NCBI Taxonomy" id="412755"/>
    <lineage>
        <taxon>unclassified sequences</taxon>
        <taxon>metagenomes</taxon>
        <taxon>ecological metagenomes</taxon>
    </lineage>
</organism>
<dbReference type="SUPFAM" id="SSF56112">
    <property type="entry name" value="Protein kinase-like (PK-like)"/>
    <property type="match status" value="1"/>
</dbReference>
<dbReference type="InterPro" id="IPR000719">
    <property type="entry name" value="Prot_kinase_dom"/>
</dbReference>
<dbReference type="GO" id="GO:0004672">
    <property type="term" value="F:protein kinase activity"/>
    <property type="evidence" value="ECO:0007669"/>
    <property type="project" value="InterPro"/>
</dbReference>
<dbReference type="GO" id="GO:0005524">
    <property type="term" value="F:ATP binding"/>
    <property type="evidence" value="ECO:0007669"/>
    <property type="project" value="InterPro"/>
</dbReference>
<evidence type="ECO:0000313" key="2">
    <source>
        <dbReference type="EMBL" id="GAG80652.1"/>
    </source>
</evidence>
<protein>
    <recommendedName>
        <fullName evidence="1">Protein kinase domain-containing protein</fullName>
    </recommendedName>
</protein>
<feature type="domain" description="Protein kinase" evidence="1">
    <location>
        <begin position="8"/>
        <end position="205"/>
    </location>
</feature>
<reference evidence="2" key="1">
    <citation type="journal article" date="2014" name="Front. Microbiol.">
        <title>High frequency of phylogenetically diverse reductive dehalogenase-homologous genes in deep subseafloor sedimentary metagenomes.</title>
        <authorList>
            <person name="Kawai M."/>
            <person name="Futagami T."/>
            <person name="Toyoda A."/>
            <person name="Takaki Y."/>
            <person name="Nishi S."/>
            <person name="Hori S."/>
            <person name="Arai W."/>
            <person name="Tsubouchi T."/>
            <person name="Morono Y."/>
            <person name="Uchiyama I."/>
            <person name="Ito T."/>
            <person name="Fujiyama A."/>
            <person name="Inagaki F."/>
            <person name="Takami H."/>
        </authorList>
    </citation>
    <scope>NUCLEOTIDE SEQUENCE</scope>
    <source>
        <strain evidence="2">Expedition CK06-06</strain>
    </source>
</reference>
<dbReference type="Gene3D" id="1.10.510.10">
    <property type="entry name" value="Transferase(Phosphotransferase) domain 1"/>
    <property type="match status" value="1"/>
</dbReference>
<sequence>MFIKMNHWSYESYIGSGSTSFVFKGIWKGHPAALKWVKYREGTLEIKNIDKIKDCWEKNLLLPWYTECGEWFLEDLVPGNINALVRTMKNDTKGPGIVKDRKHKKHKLRQPGLKSCLLVFKLVDGDMENVNLNKHNKKDVLDDLRLALNCLKSKGYHHDDLALRNVFYLKDNGKNIYLLGDFGMLEPYGEYDVDIELGKIKNKFK</sequence>
<proteinExistence type="predicted"/>
<dbReference type="InterPro" id="IPR017441">
    <property type="entry name" value="Protein_kinase_ATP_BS"/>
</dbReference>
<accession>X1BHG6</accession>
<dbReference type="InterPro" id="IPR011009">
    <property type="entry name" value="Kinase-like_dom_sf"/>
</dbReference>
<evidence type="ECO:0000259" key="1">
    <source>
        <dbReference type="PROSITE" id="PS50011"/>
    </source>
</evidence>
<dbReference type="PROSITE" id="PS00107">
    <property type="entry name" value="PROTEIN_KINASE_ATP"/>
    <property type="match status" value="1"/>
</dbReference>